<dbReference type="SUPFAM" id="SSF56059">
    <property type="entry name" value="Glutathione synthetase ATP-binding domain-like"/>
    <property type="match status" value="1"/>
</dbReference>
<dbReference type="eggNOG" id="COG1670">
    <property type="taxonomic scope" value="Bacteria"/>
</dbReference>
<dbReference type="PANTHER" id="PTHR42793">
    <property type="entry name" value="COA BINDING DOMAIN CONTAINING PROTEIN"/>
    <property type="match status" value="1"/>
</dbReference>
<dbReference type="InterPro" id="IPR032875">
    <property type="entry name" value="Succ_CoA_lig_flav_dom"/>
</dbReference>
<dbReference type="eggNOG" id="COG1042">
    <property type="taxonomic scope" value="Bacteria"/>
</dbReference>
<accession>D2PLU3</accession>
<dbReference type="STRING" id="479435.Kfla_3465"/>
<keyword evidence="4" id="KW-1185">Reference proteome</keyword>
<dbReference type="PROSITE" id="PS51186">
    <property type="entry name" value="GNAT"/>
    <property type="match status" value="1"/>
</dbReference>
<gene>
    <name evidence="3" type="ordered locus">Kfla_3465</name>
</gene>
<reference evidence="4" key="1">
    <citation type="submission" date="2009-09" db="EMBL/GenBank/DDBJ databases">
        <title>The complete genome of Kribbella flavida DSM 17836.</title>
        <authorList>
            <consortium name="US DOE Joint Genome Institute (JGI-PGF)"/>
            <person name="Lucas S."/>
            <person name="Copeland A."/>
            <person name="Lapidus A."/>
            <person name="Glavina del Rio T."/>
            <person name="Dalin E."/>
            <person name="Tice H."/>
            <person name="Bruce D."/>
            <person name="Goodwin L."/>
            <person name="Pitluck S."/>
            <person name="Kyrpides N."/>
            <person name="Mavromatis K."/>
            <person name="Ivanova N."/>
            <person name="Saunders E."/>
            <person name="Brettin T."/>
            <person name="Detter J.C."/>
            <person name="Han C."/>
            <person name="Larimer F."/>
            <person name="Land M."/>
            <person name="Hauser L."/>
            <person name="Markowitz V."/>
            <person name="Cheng J.-F."/>
            <person name="Hugenholtz P."/>
            <person name="Woyke T."/>
            <person name="Wu D."/>
            <person name="Pukall R."/>
            <person name="Klenk H.-P."/>
            <person name="Eisen J.A."/>
        </authorList>
    </citation>
    <scope>NUCLEOTIDE SEQUENCE [LARGE SCALE GENOMIC DNA]</scope>
    <source>
        <strain evidence="4">DSM 17836 / JCM 10339 / NBRC 14399</strain>
    </source>
</reference>
<dbReference type="SUPFAM" id="SSF51735">
    <property type="entry name" value="NAD(P)-binding Rossmann-fold domains"/>
    <property type="match status" value="1"/>
</dbReference>
<dbReference type="Pfam" id="PF13380">
    <property type="entry name" value="CoA_binding_2"/>
    <property type="match status" value="1"/>
</dbReference>
<dbReference type="EMBL" id="CP001736">
    <property type="protein sequence ID" value="ADB32523.1"/>
    <property type="molecule type" value="Genomic_DNA"/>
</dbReference>
<dbReference type="HOGENOM" id="CLU_007415_3_0_11"/>
<evidence type="ECO:0000313" key="4">
    <source>
        <dbReference type="Proteomes" id="UP000007967"/>
    </source>
</evidence>
<dbReference type="Gene3D" id="3.40.50.720">
    <property type="entry name" value="NAD(P)-binding Rossmann-like Domain"/>
    <property type="match status" value="1"/>
</dbReference>
<evidence type="ECO:0000313" key="3">
    <source>
        <dbReference type="EMBL" id="ADB32523.1"/>
    </source>
</evidence>
<dbReference type="InterPro" id="IPR013815">
    <property type="entry name" value="ATP_grasp_subdomain_1"/>
</dbReference>
<dbReference type="InterPro" id="IPR016102">
    <property type="entry name" value="Succinyl-CoA_synth-like"/>
</dbReference>
<dbReference type="Pfam" id="PF13549">
    <property type="entry name" value="ATP-grasp_5"/>
    <property type="match status" value="1"/>
</dbReference>
<name>D2PLU3_KRIFD</name>
<dbReference type="Gene3D" id="3.30.1490.20">
    <property type="entry name" value="ATP-grasp fold, A domain"/>
    <property type="match status" value="1"/>
</dbReference>
<dbReference type="KEGG" id="kfl:Kfla_3465"/>
<dbReference type="GO" id="GO:0016747">
    <property type="term" value="F:acyltransferase activity, transferring groups other than amino-acyl groups"/>
    <property type="evidence" value="ECO:0007669"/>
    <property type="project" value="InterPro"/>
</dbReference>
<dbReference type="Proteomes" id="UP000007967">
    <property type="component" value="Chromosome"/>
</dbReference>
<dbReference type="AlphaFoldDB" id="D2PLU3"/>
<dbReference type="CDD" id="cd04301">
    <property type="entry name" value="NAT_SF"/>
    <property type="match status" value="1"/>
</dbReference>
<dbReference type="Gene3D" id="3.30.470.20">
    <property type="entry name" value="ATP-grasp fold, B domain"/>
    <property type="match status" value="1"/>
</dbReference>
<feature type="region of interest" description="Disordered" evidence="1">
    <location>
        <begin position="1"/>
        <end position="27"/>
    </location>
</feature>
<evidence type="ECO:0000256" key="1">
    <source>
        <dbReference type="SAM" id="MobiDB-lite"/>
    </source>
</evidence>
<dbReference type="GO" id="GO:0005524">
    <property type="term" value="F:ATP binding"/>
    <property type="evidence" value="ECO:0007669"/>
    <property type="project" value="InterPro"/>
</dbReference>
<dbReference type="InterPro" id="IPR016181">
    <property type="entry name" value="Acyl_CoA_acyltransferase"/>
</dbReference>
<dbReference type="SUPFAM" id="SSF55729">
    <property type="entry name" value="Acyl-CoA N-acyltransferases (Nat)"/>
    <property type="match status" value="1"/>
</dbReference>
<dbReference type="InterPro" id="IPR036291">
    <property type="entry name" value="NAD(P)-bd_dom_sf"/>
</dbReference>
<organism evidence="3 4">
    <name type="scientific">Kribbella flavida (strain DSM 17836 / JCM 10339 / NBRC 14399)</name>
    <dbReference type="NCBI Taxonomy" id="479435"/>
    <lineage>
        <taxon>Bacteria</taxon>
        <taxon>Bacillati</taxon>
        <taxon>Actinomycetota</taxon>
        <taxon>Actinomycetes</taxon>
        <taxon>Propionibacteriales</taxon>
        <taxon>Kribbellaceae</taxon>
        <taxon>Kribbella</taxon>
    </lineage>
</organism>
<feature type="domain" description="N-acetyltransferase" evidence="2">
    <location>
        <begin position="72"/>
        <end position="226"/>
    </location>
</feature>
<reference evidence="3 4" key="2">
    <citation type="journal article" date="2010" name="Stand. Genomic Sci.">
        <title>Complete genome sequence of Kribbella flavida type strain (IFO 14399).</title>
        <authorList>
            <person name="Pukall R."/>
            <person name="Lapidus A."/>
            <person name="Glavina Del Rio T."/>
            <person name="Copeland A."/>
            <person name="Tice H."/>
            <person name="Cheng J.-F."/>
            <person name="Lucas S."/>
            <person name="Chen F."/>
            <person name="Nolan M."/>
            <person name="LaButti K."/>
            <person name="Pati A."/>
            <person name="Ivanova N."/>
            <person name="Mavrommatis K."/>
            <person name="Mikhailova N."/>
            <person name="Pitluck S."/>
            <person name="Bruce D."/>
            <person name="Goodwin L."/>
            <person name="Land M."/>
            <person name="Hauser L."/>
            <person name="Chang Y.-J."/>
            <person name="Jeffries C.D."/>
            <person name="Chen A."/>
            <person name="Palaniappan K."/>
            <person name="Chain P."/>
            <person name="Rohde M."/>
            <person name="Goeker M."/>
            <person name="Bristow J."/>
            <person name="Eisen J.A."/>
            <person name="Markowitz V."/>
            <person name="Hugenholtz P."/>
            <person name="Kyrpides N.C."/>
            <person name="Klenk H.-P."/>
            <person name="Brettin T."/>
        </authorList>
    </citation>
    <scope>NUCLEOTIDE SEQUENCE [LARGE SCALE GENOMIC DNA]</scope>
    <source>
        <strain evidence="4">DSM 17836 / JCM 10339 / NBRC 14399</strain>
    </source>
</reference>
<dbReference type="Pfam" id="PF13607">
    <property type="entry name" value="Succ_CoA_lig"/>
    <property type="match status" value="1"/>
</dbReference>
<dbReference type="SUPFAM" id="SSF52210">
    <property type="entry name" value="Succinyl-CoA synthetase domains"/>
    <property type="match status" value="2"/>
</dbReference>
<proteinExistence type="predicted"/>
<dbReference type="RefSeq" id="WP_012921079.1">
    <property type="nucleotide sequence ID" value="NC_013729.1"/>
</dbReference>
<sequence length="941" mass="100978">MTPEDELQMPGPDSAVPDPAGAGWRETDAADQAIADQTFAGLPLAGQPLGDRPENYPADYEADVVLRDGATAHLRPITPADAQLLVEFYARVSEQSKYYRFFAPYPQLSDRDVARFTQVDYHDRLALIVTVGDAMIGVGRYERTGRRTAEVAFLIEDAHQGRGLGQLLLEHLAQGAREHGITRFVAEVLPDNRKMITVFTEAGYTVAREFEDGVIMVEFDIAPTDTSFSVMQAREQRSEALSIARLLTPASVAVIGASRREGTIGNALLRNLRDGGFPGRLSAVNADTSAAEVDGVPAYPTIRDVQDTVDLAVVAVPAEAVVDVVLDCAAKGVRGLVVVSSGFAEIGPEGRRRQRRLVGLARSYGMRVIGPNALGVINTAPGVQLNATLSPLMPSRGRVAFFCQSGALGVSILADIAGRGLGLSSFVSAGNRADVSGNDLMQYWYSDEATEVVLLYLESLGNPRKFSRVARRLAGRKPVVALKSGRATQGVPLGQMVRRSQLPPATVDSLFRQSGLIGVDTTGELFDVAQLLAHQPLPKGRRVAVVGNSDALTLLALDAMAGCGLDVAGEPHTLSADASAQDFDRALTEVFGDDRVDSVVVIFTPPVHSNGAEVAQVLAAAAAGSDKPVVSTFLASRSVPEQLRVPDEHGGAARGSIPSFSSPQYAVGALAKATQYAEWRRRADSAIPDLPGVDTAGAEDFVQEFLQRHPRGADLDDVDRQRLLSFYDISVLPAFPVLSADEAVARAADLGFEVILKATAEQWRMRPDLADIWRHIHDEDDMREAWAEMTRTFGVAADPARAQFVVQKMAPPGVPVVISALEDVAFGPVVSFGLSGVATDLLGDRSYRMPPLTTADAAEMVREVRAAPLLYGYRGSDPVDIGAIENLLHRVSRLTLELEEVVRLDLRSVLVAATGATVLDTSIRIAPNEKPRQDMPARRLT</sequence>
<dbReference type="InterPro" id="IPR000182">
    <property type="entry name" value="GNAT_dom"/>
</dbReference>
<dbReference type="InterPro" id="IPR003781">
    <property type="entry name" value="CoA-bd"/>
</dbReference>
<protein>
    <submittedName>
        <fullName evidence="3">CoA-binding domain protein</fullName>
    </submittedName>
</protein>
<dbReference type="SMART" id="SM00881">
    <property type="entry name" value="CoA_binding"/>
    <property type="match status" value="1"/>
</dbReference>
<dbReference type="Gene3D" id="3.40.630.30">
    <property type="match status" value="1"/>
</dbReference>
<evidence type="ECO:0000259" key="2">
    <source>
        <dbReference type="PROSITE" id="PS51186"/>
    </source>
</evidence>
<dbReference type="Gene3D" id="3.40.50.261">
    <property type="entry name" value="Succinyl-CoA synthetase domains"/>
    <property type="match status" value="2"/>
</dbReference>
<dbReference type="Pfam" id="PF13302">
    <property type="entry name" value="Acetyltransf_3"/>
    <property type="match status" value="1"/>
</dbReference>
<dbReference type="PANTHER" id="PTHR42793:SF1">
    <property type="entry name" value="PEPTIDYL-LYSINE N-ACETYLTRANSFERASE PATZ"/>
    <property type="match status" value="1"/>
</dbReference>